<name>A0ACC3YX79_COLTU</name>
<sequence>MNDQPQTESSGLSTPELMKKEREKTATIACDACRSRKQKCDERKPACGYCRRTGITCEYRAPKPTKRDKSLQEILEILGRIEPDIHETRERSADIATIYLMLESLKLQSQTTAKTFVDNSGDGIPTTSTFQTSGLASLRPHQGGQYQYVSATHQMMRWDAVRQVLEAAEPKIDGLEAVFQNPNFAAVMLEHQGRAKGLPCDRILQGEFDWGSVPGRSTLYFDTFNLIHPVLDQETFMNHTIQSAAEDNLGTSADSTLMYLVLALAEIAAATLYPEPIYADPGSHEEELQKRPPGLRFFNEARQRMGFLMAGCTLENIQIYILAGLYYECCSRHMEFCRMTISASLACHRLITSDPGQLRSGRRGNLIRRMFWYCSMMESKLNLELEIPLTSLVMSEGEMSTRDVFSGSFGHGDTEFYEEHFRQQVRLKSFADDIHRTMTAITIRPTSVSGPYTTAEQDFTSLRLFDAVGSIARVLSSWREELVGAMRWFDSNAAIVPSQSTKQDYDHFLQEYQTPVQDLQQSGFVFSIDPRDVARNPFQPSFSGEGLNPIHDVLDALLRSRYYYLRCLLYGPFIFKVLHNGRFGPRDRIGAAEYLRACLMWPILKPPVCFRKSLISCLIFWSHKILGILIILHLSTKHEGLRQVREGLGPSFESEAEATVILCIDWIKSLKDIDGSARWCWTIVKRLYQQEDDETSAQFLTGF</sequence>
<organism evidence="1 2">
    <name type="scientific">Colletotrichum truncatum</name>
    <name type="common">Anthracnose fungus</name>
    <name type="synonym">Colletotrichum capsici</name>
    <dbReference type="NCBI Taxonomy" id="5467"/>
    <lineage>
        <taxon>Eukaryota</taxon>
        <taxon>Fungi</taxon>
        <taxon>Dikarya</taxon>
        <taxon>Ascomycota</taxon>
        <taxon>Pezizomycotina</taxon>
        <taxon>Sordariomycetes</taxon>
        <taxon>Hypocreomycetidae</taxon>
        <taxon>Glomerellales</taxon>
        <taxon>Glomerellaceae</taxon>
        <taxon>Colletotrichum</taxon>
        <taxon>Colletotrichum truncatum species complex</taxon>
    </lineage>
</organism>
<comment type="caution">
    <text evidence="1">The sequence shown here is derived from an EMBL/GenBank/DDBJ whole genome shotgun (WGS) entry which is preliminary data.</text>
</comment>
<reference evidence="1 2" key="1">
    <citation type="journal article" date="2020" name="Phytopathology">
        <title>Genome Sequence Resources of Colletotrichum truncatum, C. plurivorum, C. musicola, and C. sojae: Four Species Pathogenic to Soybean (Glycine max).</title>
        <authorList>
            <person name="Rogerio F."/>
            <person name="Boufleur T.R."/>
            <person name="Ciampi-Guillardi M."/>
            <person name="Sukno S.A."/>
            <person name="Thon M.R."/>
            <person name="Massola Junior N.S."/>
            <person name="Baroncelli R."/>
        </authorList>
    </citation>
    <scope>NUCLEOTIDE SEQUENCE [LARGE SCALE GENOMIC DNA]</scope>
    <source>
        <strain evidence="1 2">CMES1059</strain>
    </source>
</reference>
<dbReference type="EMBL" id="VUJX02000005">
    <property type="protein sequence ID" value="KAL0936539.1"/>
    <property type="molecule type" value="Genomic_DNA"/>
</dbReference>
<gene>
    <name evidence="1" type="ORF">CTRU02_208754</name>
</gene>
<dbReference type="Proteomes" id="UP000805649">
    <property type="component" value="Unassembled WGS sequence"/>
</dbReference>
<keyword evidence="2" id="KW-1185">Reference proteome</keyword>
<evidence type="ECO:0000313" key="2">
    <source>
        <dbReference type="Proteomes" id="UP000805649"/>
    </source>
</evidence>
<evidence type="ECO:0000313" key="1">
    <source>
        <dbReference type="EMBL" id="KAL0936539.1"/>
    </source>
</evidence>
<accession>A0ACC3YX79</accession>
<protein>
    <submittedName>
        <fullName evidence="1">Uncharacterized protein</fullName>
    </submittedName>
</protein>
<proteinExistence type="predicted"/>